<organism evidence="9 10">
    <name type="scientific">Lepraria neglecta</name>
    <dbReference type="NCBI Taxonomy" id="209136"/>
    <lineage>
        <taxon>Eukaryota</taxon>
        <taxon>Fungi</taxon>
        <taxon>Dikarya</taxon>
        <taxon>Ascomycota</taxon>
        <taxon>Pezizomycotina</taxon>
        <taxon>Lecanoromycetes</taxon>
        <taxon>OSLEUM clade</taxon>
        <taxon>Lecanoromycetidae</taxon>
        <taxon>Lecanorales</taxon>
        <taxon>Lecanorineae</taxon>
        <taxon>Stereocaulaceae</taxon>
        <taxon>Lepraria</taxon>
    </lineage>
</organism>
<dbReference type="InterPro" id="IPR001019">
    <property type="entry name" value="Gprotein_alpha_su"/>
</dbReference>
<feature type="signal peptide" evidence="8">
    <location>
        <begin position="1"/>
        <end position="25"/>
    </location>
</feature>
<dbReference type="AlphaFoldDB" id="A0AAD9ZGV1"/>
<evidence type="ECO:0000256" key="7">
    <source>
        <dbReference type="SAM" id="MobiDB-lite"/>
    </source>
</evidence>
<gene>
    <name evidence="9" type="ORF">OEA41_000651</name>
</gene>
<keyword evidence="8" id="KW-0732">Signal</keyword>
<dbReference type="SUPFAM" id="SSF52540">
    <property type="entry name" value="P-loop containing nucleoside triphosphate hydrolases"/>
    <property type="match status" value="1"/>
</dbReference>
<dbReference type="PANTHER" id="PTHR10218:SF242">
    <property type="entry name" value="GUANINE NUCLEOTIDE-BINDING PROTEIN ALPHA-1 SUBUNIT"/>
    <property type="match status" value="1"/>
</dbReference>
<evidence type="ECO:0008006" key="11">
    <source>
        <dbReference type="Google" id="ProtNLM"/>
    </source>
</evidence>
<evidence type="ECO:0000256" key="3">
    <source>
        <dbReference type="ARBA" id="ARBA00023134"/>
    </source>
</evidence>
<dbReference type="Pfam" id="PF00503">
    <property type="entry name" value="G-alpha"/>
    <property type="match status" value="1"/>
</dbReference>
<evidence type="ECO:0000256" key="8">
    <source>
        <dbReference type="SAM" id="SignalP"/>
    </source>
</evidence>
<name>A0AAD9ZGV1_9LECA</name>
<dbReference type="GO" id="GO:0001664">
    <property type="term" value="F:G protein-coupled receptor binding"/>
    <property type="evidence" value="ECO:0007669"/>
    <property type="project" value="TreeGrafter"/>
</dbReference>
<dbReference type="GO" id="GO:0000750">
    <property type="term" value="P:pheromone-dependent signal transduction involved in conjugation with cellular fusion"/>
    <property type="evidence" value="ECO:0007669"/>
    <property type="project" value="TreeGrafter"/>
</dbReference>
<dbReference type="GO" id="GO:0031683">
    <property type="term" value="F:G-protein beta/gamma-subunit complex binding"/>
    <property type="evidence" value="ECO:0007669"/>
    <property type="project" value="InterPro"/>
</dbReference>
<dbReference type="GO" id="GO:0046872">
    <property type="term" value="F:metal ion binding"/>
    <property type="evidence" value="ECO:0007669"/>
    <property type="project" value="UniProtKB-KW"/>
</dbReference>
<feature type="binding site" evidence="6">
    <location>
        <position position="169"/>
    </location>
    <ligand>
        <name>Mg(2+)</name>
        <dbReference type="ChEBI" id="CHEBI:18420"/>
    </ligand>
</feature>
<evidence type="ECO:0000256" key="2">
    <source>
        <dbReference type="ARBA" id="ARBA00022741"/>
    </source>
</evidence>
<keyword evidence="2 5" id="KW-0547">Nucleotide-binding</keyword>
<dbReference type="GO" id="GO:0005834">
    <property type="term" value="C:heterotrimeric G-protein complex"/>
    <property type="evidence" value="ECO:0007669"/>
    <property type="project" value="TreeGrafter"/>
</dbReference>
<sequence length="551" mass="62579">MNAISLIASITGILVVAAKITKVSADFIRKERSAPKSIHNIVTEISDLSVCLARLSPFIQGTEDASNARKAAISVEEIIVINTSCVIAMSDLGEILDSFKLDQPMSTATKLRWAMEEQQINDILARVRTSKSSLNLVLTIMTCMSLEEAHASIGRLTTAVHSASQSGKSIAYKQMRIAYGNTFDLNERKETRKVILRNMLIAFQYIFNEMRASGINYQRDSSPAYESVVRSTPTDVYSKSSFPQKRLVAMKGLLADESIQGVIARGHEYELHDNFSYYDWQSLTYLAFILIKSSYCQNIDRLCSKDYLATDQDILHSWAPTTGSIEAHHEVENLTFQVIDCGGARAERKTWAHQFQEIRCLLFTVPLTGYDLSLAEDKTKSQFQEALLLFESILSLSWFKKASIILLFTKLDIFEEKIKTRPISGYFPDYDGTDDDSDAALEFLASRFLRLVQKGDKRVEIRFIETTHTKEFQIFLRSIEETVKKRPLRSMVKALQLEWSIDDFRQEFPYAQSIKKPHRDIGPLSSPHGLSNELQEANNHDFSNFRPLPIR</sequence>
<comment type="caution">
    <text evidence="9">The sequence shown here is derived from an EMBL/GenBank/DDBJ whole genome shotgun (WGS) entry which is preliminary data.</text>
</comment>
<keyword evidence="3 5" id="KW-0342">GTP-binding</keyword>
<dbReference type="PANTHER" id="PTHR10218">
    <property type="entry name" value="GTP-BINDING PROTEIN ALPHA SUBUNIT"/>
    <property type="match status" value="1"/>
</dbReference>
<dbReference type="Gene3D" id="3.40.50.300">
    <property type="entry name" value="P-loop containing nucleotide triphosphate hydrolases"/>
    <property type="match status" value="1"/>
</dbReference>
<evidence type="ECO:0000313" key="10">
    <source>
        <dbReference type="Proteomes" id="UP001276659"/>
    </source>
</evidence>
<dbReference type="PRINTS" id="PR00318">
    <property type="entry name" value="GPROTEINA"/>
</dbReference>
<evidence type="ECO:0000256" key="5">
    <source>
        <dbReference type="PIRSR" id="PIRSR601019-1"/>
    </source>
</evidence>
<protein>
    <recommendedName>
        <fullName evidence="11">G-protein alpha subunit-domain-containing protein</fullName>
    </recommendedName>
</protein>
<evidence type="ECO:0000256" key="1">
    <source>
        <dbReference type="ARBA" id="ARBA00022723"/>
    </source>
</evidence>
<accession>A0AAD9ZGV1</accession>
<dbReference type="EMBL" id="JASNWA010000003">
    <property type="protein sequence ID" value="KAK3178515.1"/>
    <property type="molecule type" value="Genomic_DNA"/>
</dbReference>
<dbReference type="Proteomes" id="UP001276659">
    <property type="component" value="Unassembled WGS sequence"/>
</dbReference>
<dbReference type="GO" id="GO:0005525">
    <property type="term" value="F:GTP binding"/>
    <property type="evidence" value="ECO:0007669"/>
    <property type="project" value="UniProtKB-KW"/>
</dbReference>
<keyword evidence="10" id="KW-1185">Reference proteome</keyword>
<dbReference type="SUPFAM" id="SSF47895">
    <property type="entry name" value="Transducin (alpha subunit), insertion domain"/>
    <property type="match status" value="1"/>
</dbReference>
<dbReference type="CDD" id="cd00066">
    <property type="entry name" value="G-alpha"/>
    <property type="match status" value="1"/>
</dbReference>
<feature type="chain" id="PRO_5041949450" description="G-protein alpha subunit-domain-containing protein" evidence="8">
    <location>
        <begin position="26"/>
        <end position="551"/>
    </location>
</feature>
<dbReference type="GO" id="GO:0003924">
    <property type="term" value="F:GTPase activity"/>
    <property type="evidence" value="ECO:0007669"/>
    <property type="project" value="InterPro"/>
</dbReference>
<proteinExistence type="predicted"/>
<evidence type="ECO:0000256" key="6">
    <source>
        <dbReference type="PIRSR" id="PIRSR601019-2"/>
    </source>
</evidence>
<keyword evidence="1 6" id="KW-0479">Metal-binding</keyword>
<reference evidence="9" key="1">
    <citation type="submission" date="2022-11" db="EMBL/GenBank/DDBJ databases">
        <title>Chromosomal genome sequence assembly and mating type (MAT) locus characterization of the leprose asexual lichenized fungus Lepraria neglecta (Nyl.) Erichsen.</title>
        <authorList>
            <person name="Allen J.L."/>
            <person name="Pfeffer B."/>
        </authorList>
    </citation>
    <scope>NUCLEOTIDE SEQUENCE</scope>
    <source>
        <strain evidence="9">Allen 5258</strain>
    </source>
</reference>
<evidence type="ECO:0000256" key="4">
    <source>
        <dbReference type="ARBA" id="ARBA00023224"/>
    </source>
</evidence>
<dbReference type="Gene3D" id="1.10.400.10">
    <property type="entry name" value="GI Alpha 1, domain 2-like"/>
    <property type="match status" value="1"/>
</dbReference>
<dbReference type="GO" id="GO:0005737">
    <property type="term" value="C:cytoplasm"/>
    <property type="evidence" value="ECO:0007669"/>
    <property type="project" value="TreeGrafter"/>
</dbReference>
<dbReference type="InterPro" id="IPR027417">
    <property type="entry name" value="P-loop_NTPase"/>
</dbReference>
<keyword evidence="4" id="KW-0807">Transducer</keyword>
<dbReference type="GO" id="GO:0007186">
    <property type="term" value="P:G protein-coupled receptor signaling pathway"/>
    <property type="evidence" value="ECO:0007669"/>
    <property type="project" value="InterPro"/>
</dbReference>
<keyword evidence="6" id="KW-0460">Magnesium</keyword>
<dbReference type="InterPro" id="IPR011025">
    <property type="entry name" value="GproteinA_insert"/>
</dbReference>
<evidence type="ECO:0000313" key="9">
    <source>
        <dbReference type="EMBL" id="KAK3178515.1"/>
    </source>
</evidence>
<dbReference type="PROSITE" id="PS51882">
    <property type="entry name" value="G_ALPHA"/>
    <property type="match status" value="1"/>
</dbReference>
<feature type="region of interest" description="Disordered" evidence="7">
    <location>
        <begin position="516"/>
        <end position="536"/>
    </location>
</feature>
<feature type="binding site" evidence="6">
    <location>
        <position position="321"/>
    </location>
    <ligand>
        <name>Mg(2+)</name>
        <dbReference type="ChEBI" id="CHEBI:18420"/>
    </ligand>
</feature>
<feature type="binding site" evidence="5">
    <location>
        <begin position="315"/>
        <end position="321"/>
    </location>
    <ligand>
        <name>GTP</name>
        <dbReference type="ChEBI" id="CHEBI:37565"/>
    </ligand>
</feature>
<dbReference type="SMART" id="SM00275">
    <property type="entry name" value="G_alpha"/>
    <property type="match status" value="1"/>
</dbReference>
<dbReference type="FunFam" id="3.40.50.300:FF:000692">
    <property type="entry name" value="Guanine nucleotide-binding protein subunit alpha"/>
    <property type="match status" value="1"/>
</dbReference>